<accession>A0A454APZ6</accession>
<dbReference type="KEGG" id="mbv:MBOVPG45_0427"/>
<keyword evidence="7 10" id="KW-0449">Lipoprotein</keyword>
<feature type="region of interest" description="Disordered" evidence="8">
    <location>
        <begin position="32"/>
        <end position="182"/>
    </location>
</feature>
<protein>
    <submittedName>
        <fullName evidence="10">Putative lipoprotein</fullName>
    </submittedName>
</protein>
<dbReference type="OrthoDB" id="9997609at2"/>
<organism evidence="10 11">
    <name type="scientific">Mycoplasmopsis bovis (strain ATCC 25523 / DSM 22781 / NCTC 10131 / PG45)</name>
    <name type="common">Mycoplasma bovis</name>
    <dbReference type="NCBI Taxonomy" id="289397"/>
    <lineage>
        <taxon>Bacteria</taxon>
        <taxon>Bacillati</taxon>
        <taxon>Mycoplasmatota</taxon>
        <taxon>Mycoplasmoidales</taxon>
        <taxon>Metamycoplasmataceae</taxon>
        <taxon>Mycoplasmopsis</taxon>
    </lineage>
</organism>
<evidence type="ECO:0000256" key="5">
    <source>
        <dbReference type="ARBA" id="ARBA00023136"/>
    </source>
</evidence>
<dbReference type="Proteomes" id="UP000008713">
    <property type="component" value="Chromosome"/>
</dbReference>
<keyword evidence="5" id="KW-0472">Membrane</keyword>
<dbReference type="AlphaFoldDB" id="A0A454APZ6"/>
<dbReference type="RefSeq" id="WP_013456344.1">
    <property type="nucleotide sequence ID" value="NC_014760.1"/>
</dbReference>
<dbReference type="InterPro" id="IPR049890">
    <property type="entry name" value="VlpA-F-like_signal"/>
</dbReference>
<proteinExistence type="predicted"/>
<keyword evidence="3 9" id="KW-0732">Signal</keyword>
<gene>
    <name evidence="10" type="ordered locus">MBOVPG45_0427</name>
</gene>
<feature type="compositionally biased region" description="Basic and acidic residues" evidence="8">
    <location>
        <begin position="41"/>
        <end position="182"/>
    </location>
</feature>
<dbReference type="GeneID" id="31507781"/>
<evidence type="ECO:0000256" key="6">
    <source>
        <dbReference type="ARBA" id="ARBA00023139"/>
    </source>
</evidence>
<name>A0A454APZ6_MYCBG</name>
<keyword evidence="2" id="KW-1003">Cell membrane</keyword>
<feature type="signal peptide" evidence="9">
    <location>
        <begin position="1"/>
        <end position="24"/>
    </location>
</feature>
<evidence type="ECO:0000313" key="10">
    <source>
        <dbReference type="EMBL" id="ADR25119.1"/>
    </source>
</evidence>
<evidence type="ECO:0000313" key="11">
    <source>
        <dbReference type="Proteomes" id="UP000008713"/>
    </source>
</evidence>
<evidence type="ECO:0000256" key="3">
    <source>
        <dbReference type="ARBA" id="ARBA00022729"/>
    </source>
</evidence>
<keyword evidence="6" id="KW-0564">Palmitate</keyword>
<dbReference type="NCBIfam" id="NF033817">
    <property type="entry name" value="Mplas_variab_LP"/>
    <property type="match status" value="1"/>
</dbReference>
<feature type="region of interest" description="Disordered" evidence="8">
    <location>
        <begin position="212"/>
        <end position="243"/>
    </location>
</feature>
<evidence type="ECO:0000256" key="4">
    <source>
        <dbReference type="ARBA" id="ARBA00022737"/>
    </source>
</evidence>
<evidence type="ECO:0000256" key="1">
    <source>
        <dbReference type="ARBA" id="ARBA00004193"/>
    </source>
</evidence>
<feature type="chain" id="PRO_5019149735" evidence="9">
    <location>
        <begin position="25"/>
        <end position="314"/>
    </location>
</feature>
<comment type="subcellular location">
    <subcellularLocation>
        <location evidence="1">Cell membrane</location>
        <topology evidence="1">Lipid-anchor</topology>
    </subcellularLocation>
</comment>
<evidence type="ECO:0000256" key="9">
    <source>
        <dbReference type="SAM" id="SignalP"/>
    </source>
</evidence>
<reference evidence="10 11" key="1">
    <citation type="journal article" date="2011" name="Infect. Immun.">
        <title>Complete genome sequence of Mycoplasma bovis type strain PG45 (ATCC 25523).</title>
        <authorList>
            <person name="Wise K.S."/>
            <person name="Calcutt M.J."/>
            <person name="Foecking M.F."/>
            <person name="Roske K."/>
            <person name="Madupu R."/>
            <person name="Methe B.A."/>
        </authorList>
    </citation>
    <scope>NUCLEOTIDE SEQUENCE [LARGE SCALE GENOMIC DNA]</scope>
    <source>
        <strain evidence="11">ATCC 25523 / DSM 22781 / NCTC 10131 / PG45</strain>
    </source>
</reference>
<dbReference type="PROSITE" id="PS51257">
    <property type="entry name" value="PROKAR_LIPOPROTEIN"/>
    <property type="match status" value="1"/>
</dbReference>
<evidence type="ECO:0000256" key="7">
    <source>
        <dbReference type="ARBA" id="ARBA00023288"/>
    </source>
</evidence>
<keyword evidence="4" id="KW-0677">Repeat</keyword>
<dbReference type="EMBL" id="CP002188">
    <property type="protein sequence ID" value="ADR25119.1"/>
    <property type="molecule type" value="Genomic_DNA"/>
</dbReference>
<evidence type="ECO:0000256" key="8">
    <source>
        <dbReference type="SAM" id="MobiDB-lite"/>
    </source>
</evidence>
<sequence length="314" mass="36126">MKKINKIFITLASIVSISSLPIVAAACDVEKTEEGMGENSGTKDQEDQTSPKDQKDQTPQKDHEEQTPPKNQKDQTPQKDQKDQTSPKDQKDQTPQKDHEEQTPPKNQKDQTPQKDQKDQTPPKNQKDQTPQKDHEEQTPPKNQKDQTPQKDHEEQTPPKNQKEQSTKKYRLPELKDFLDKNNNELFEIDEKKDEAKKELDVLVSEGALRISNGRIQHHRKNRKVGSRKNKKSKGGSSSNDVEHLKFSNKFKNSDNVNTHGKKENIGFNFGNRKKGIKISKNGNKIVLEWQLYFDNDGKATLDDNIYKQEIDLK</sequence>
<feature type="compositionally biased region" description="Basic residues" evidence="8">
    <location>
        <begin position="216"/>
        <end position="234"/>
    </location>
</feature>
<evidence type="ECO:0000256" key="2">
    <source>
        <dbReference type="ARBA" id="ARBA00022475"/>
    </source>
</evidence>
<dbReference type="GO" id="GO:0005886">
    <property type="term" value="C:plasma membrane"/>
    <property type="evidence" value="ECO:0007669"/>
    <property type="project" value="UniProtKB-SubCell"/>
</dbReference>